<dbReference type="EMBL" id="FPHT01000089">
    <property type="protein sequence ID" value="SFV80427.1"/>
    <property type="molecule type" value="Genomic_DNA"/>
</dbReference>
<protein>
    <recommendedName>
        <fullName evidence="1">BFD-like [2Fe-2S]-binding domain-containing protein</fullName>
    </recommendedName>
</protein>
<dbReference type="Pfam" id="PF04324">
    <property type="entry name" value="Fer2_BFD"/>
    <property type="match status" value="1"/>
</dbReference>
<dbReference type="InterPro" id="IPR041854">
    <property type="entry name" value="BFD-like_2Fe2S-bd_dom_sf"/>
</dbReference>
<name>A0A1W1DDH8_9ZZZZ</name>
<dbReference type="EMBL" id="FPHS01000138">
    <property type="protein sequence ID" value="SFV79201.1"/>
    <property type="molecule type" value="Genomic_DNA"/>
</dbReference>
<accession>A0A1W1DDH8</accession>
<sequence>MKSNLVKNPLEKLPDILKQNVDKNLCVCNEVVKMNVINAIANGATTVDEVRNRTYATGGNGCCTRQVERLIECIHSIELEK</sequence>
<feature type="domain" description="BFD-like [2Fe-2S]-binding" evidence="1">
    <location>
        <begin position="26"/>
        <end position="72"/>
    </location>
</feature>
<evidence type="ECO:0000259" key="1">
    <source>
        <dbReference type="Pfam" id="PF04324"/>
    </source>
</evidence>
<dbReference type="AlphaFoldDB" id="A0A1W1DDH8"/>
<gene>
    <name evidence="2" type="ORF">MNB_SUP05-11-707</name>
    <name evidence="3" type="ORF">MNB_SUP05-12-936</name>
</gene>
<evidence type="ECO:0000313" key="2">
    <source>
        <dbReference type="EMBL" id="SFV79201.1"/>
    </source>
</evidence>
<evidence type="ECO:0000313" key="3">
    <source>
        <dbReference type="EMBL" id="SFV80427.1"/>
    </source>
</evidence>
<reference evidence="2" key="1">
    <citation type="submission" date="2016-10" db="EMBL/GenBank/DDBJ databases">
        <authorList>
            <person name="de Groot N.N."/>
        </authorList>
    </citation>
    <scope>NUCLEOTIDE SEQUENCE</scope>
</reference>
<dbReference type="Gene3D" id="1.10.10.1100">
    <property type="entry name" value="BFD-like [2Fe-2S]-binding domain"/>
    <property type="match status" value="1"/>
</dbReference>
<proteinExistence type="predicted"/>
<dbReference type="InterPro" id="IPR007419">
    <property type="entry name" value="BFD-like_2Fe2S-bd_dom"/>
</dbReference>
<organism evidence="2">
    <name type="scientific">hydrothermal vent metagenome</name>
    <dbReference type="NCBI Taxonomy" id="652676"/>
    <lineage>
        <taxon>unclassified sequences</taxon>
        <taxon>metagenomes</taxon>
        <taxon>ecological metagenomes</taxon>
    </lineage>
</organism>